<dbReference type="EMBL" id="FPBA01000003">
    <property type="protein sequence ID" value="SFT53703.1"/>
    <property type="molecule type" value="Genomic_DNA"/>
</dbReference>
<dbReference type="Proteomes" id="UP000199546">
    <property type="component" value="Unassembled WGS sequence"/>
</dbReference>
<dbReference type="InterPro" id="IPR036412">
    <property type="entry name" value="HAD-like_sf"/>
</dbReference>
<reference evidence="2" key="1">
    <citation type="submission" date="2016-10" db="EMBL/GenBank/DDBJ databases">
        <authorList>
            <person name="Varghese N."/>
            <person name="Submissions S."/>
        </authorList>
    </citation>
    <scope>NUCLEOTIDE SEQUENCE [LARGE SCALE GENOMIC DNA]</scope>
    <source>
        <strain evidence="2">DSM 46136</strain>
    </source>
</reference>
<keyword evidence="2" id="KW-1185">Reference proteome</keyword>
<dbReference type="Gene3D" id="3.40.50.1000">
    <property type="entry name" value="HAD superfamily/HAD-like"/>
    <property type="match status" value="2"/>
</dbReference>
<proteinExistence type="predicted"/>
<dbReference type="RefSeq" id="WP_217644585.1">
    <property type="nucleotide sequence ID" value="NZ_FPBA01000003.1"/>
</dbReference>
<gene>
    <name evidence="1" type="ORF">SAMN05660657_01446</name>
</gene>
<dbReference type="Gene3D" id="3.30.980.20">
    <property type="entry name" value="Putative mannosyl-3-phosphoglycerate phosphatase, domain 2"/>
    <property type="match status" value="1"/>
</dbReference>
<evidence type="ECO:0000313" key="1">
    <source>
        <dbReference type="EMBL" id="SFT53703.1"/>
    </source>
</evidence>
<dbReference type="InterPro" id="IPR023214">
    <property type="entry name" value="HAD_sf"/>
</dbReference>
<name>A0A1I6YTD4_9ACTN</name>
<accession>A0A1I6YTD4</accession>
<protein>
    <recommendedName>
        <fullName evidence="3">Hydroxymethylpyrimidine pyrophosphatase</fullName>
    </recommendedName>
</protein>
<dbReference type="STRING" id="1296565.SAMN05660657_01446"/>
<evidence type="ECO:0008006" key="3">
    <source>
        <dbReference type="Google" id="ProtNLM"/>
    </source>
</evidence>
<evidence type="ECO:0000313" key="2">
    <source>
        <dbReference type="Proteomes" id="UP000199546"/>
    </source>
</evidence>
<sequence length="279" mass="28833">MTAVLPLAGGRGTTLAAVDLDRTLIYSAAAAGSAEGLTEGLEVVEHLDGAPLSHATPASWRLLTELAGRALVVPVTTRTVAQYERVRLPVVPRYALCANGGVLLADGVRDPAWDDWAAETAAQAAPLPELLGLLEAVAGEPWVRTVRAAEGLFCYLVAHAREDIPAGWLADTGAAVTAAGATLSVQGRKVYVVPAGLSKAAGLLRLRRLLAGEGTAPRLLCAGDSLLDAPMLLAADAAVRPAHGELHEQDWTGARVAVTAASGAAAGEEIVRWLLDRVT</sequence>
<dbReference type="SUPFAM" id="SSF56784">
    <property type="entry name" value="HAD-like"/>
    <property type="match status" value="1"/>
</dbReference>
<organism evidence="1 2">
    <name type="scientific">Geodermatophilus amargosae</name>
    <dbReference type="NCBI Taxonomy" id="1296565"/>
    <lineage>
        <taxon>Bacteria</taxon>
        <taxon>Bacillati</taxon>
        <taxon>Actinomycetota</taxon>
        <taxon>Actinomycetes</taxon>
        <taxon>Geodermatophilales</taxon>
        <taxon>Geodermatophilaceae</taxon>
        <taxon>Geodermatophilus</taxon>
    </lineage>
</organism>
<dbReference type="AlphaFoldDB" id="A0A1I6YTD4"/>